<dbReference type="AlphaFoldDB" id="A0A6P7TRI0"/>
<protein>
    <submittedName>
        <fullName evidence="3">Transmembrane channel-like protein 7</fullName>
    </submittedName>
</protein>
<dbReference type="GO" id="GO:0005886">
    <property type="term" value="C:plasma membrane"/>
    <property type="evidence" value="ECO:0007669"/>
    <property type="project" value="InterPro"/>
</dbReference>
<evidence type="ECO:0000256" key="1">
    <source>
        <dbReference type="SAM" id="Phobius"/>
    </source>
</evidence>
<name>A0A6P7TRI0_9MOLL</name>
<dbReference type="KEGG" id="osn:115227792"/>
<dbReference type="GO" id="GO:0008381">
    <property type="term" value="F:mechanosensitive monoatomic ion channel activity"/>
    <property type="evidence" value="ECO:0007669"/>
    <property type="project" value="TreeGrafter"/>
</dbReference>
<organism evidence="2 3">
    <name type="scientific">Octopus sinensis</name>
    <name type="common">East Asian common octopus</name>
    <dbReference type="NCBI Taxonomy" id="2607531"/>
    <lineage>
        <taxon>Eukaryota</taxon>
        <taxon>Metazoa</taxon>
        <taxon>Spiralia</taxon>
        <taxon>Lophotrochozoa</taxon>
        <taxon>Mollusca</taxon>
        <taxon>Cephalopoda</taxon>
        <taxon>Coleoidea</taxon>
        <taxon>Octopodiformes</taxon>
        <taxon>Octopoda</taxon>
        <taxon>Incirrata</taxon>
        <taxon>Octopodidae</taxon>
        <taxon>Octopus</taxon>
    </lineage>
</organism>
<evidence type="ECO:0000313" key="3">
    <source>
        <dbReference type="RefSeq" id="XP_029654383.2"/>
    </source>
</evidence>
<keyword evidence="1" id="KW-1133">Transmembrane helix</keyword>
<feature type="transmembrane region" description="Helical" evidence="1">
    <location>
        <begin position="12"/>
        <end position="33"/>
    </location>
</feature>
<dbReference type="PANTHER" id="PTHR23302">
    <property type="entry name" value="TRANSMEMBRANE CHANNEL-RELATED"/>
    <property type="match status" value="1"/>
</dbReference>
<proteinExistence type="predicted"/>
<dbReference type="InterPro" id="IPR038900">
    <property type="entry name" value="TMC"/>
</dbReference>
<dbReference type="Proteomes" id="UP000515154">
    <property type="component" value="Unplaced"/>
</dbReference>
<evidence type="ECO:0000313" key="2">
    <source>
        <dbReference type="Proteomes" id="UP000515154"/>
    </source>
</evidence>
<keyword evidence="1" id="KW-0812">Transmembrane</keyword>
<keyword evidence="2" id="KW-1185">Reference proteome</keyword>
<feature type="transmembrane region" description="Helical" evidence="1">
    <location>
        <begin position="78"/>
        <end position="98"/>
    </location>
</feature>
<sequence length="150" mass="17446">MIWRASRTHTIFLGVLLLYFVLTVVAVAISIYYNKPSVACGPFSQMDTAYDLVSLMVEKWQSSNLYLKKIVRFISQRGFIFVVLIIFCVIAYYSHILLTSHRKMVKLLKYQLDLVRTNVYFAFQIALQNNNNNNNNNNKELTELIVAFFS</sequence>
<accession>A0A6P7TRI0</accession>
<dbReference type="PANTHER" id="PTHR23302:SF43">
    <property type="entry name" value="TMC DOMAIN-CONTAINING PROTEIN"/>
    <property type="match status" value="1"/>
</dbReference>
<gene>
    <name evidence="3" type="primary">LOC115227792</name>
</gene>
<keyword evidence="1" id="KW-0472">Membrane</keyword>
<dbReference type="RefSeq" id="XP_029654383.2">
    <property type="nucleotide sequence ID" value="XM_029798523.2"/>
</dbReference>
<reference evidence="3" key="1">
    <citation type="submission" date="2025-08" db="UniProtKB">
        <authorList>
            <consortium name="RefSeq"/>
        </authorList>
    </citation>
    <scope>IDENTIFICATION</scope>
</reference>